<dbReference type="PANTHER" id="PTHR33048">
    <property type="entry name" value="PTH11-LIKE INTEGRAL MEMBRANE PROTEIN (AFU_ORTHOLOGUE AFUA_5G11245)"/>
    <property type="match status" value="1"/>
</dbReference>
<proteinExistence type="inferred from homology"/>
<dbReference type="GO" id="GO:0016020">
    <property type="term" value="C:membrane"/>
    <property type="evidence" value="ECO:0007669"/>
    <property type="project" value="UniProtKB-SubCell"/>
</dbReference>
<evidence type="ECO:0000259" key="8">
    <source>
        <dbReference type="Pfam" id="PF20684"/>
    </source>
</evidence>
<feature type="transmembrane region" description="Helical" evidence="7">
    <location>
        <begin position="32"/>
        <end position="50"/>
    </location>
</feature>
<evidence type="ECO:0000256" key="2">
    <source>
        <dbReference type="ARBA" id="ARBA00022692"/>
    </source>
</evidence>
<organism evidence="9 10">
    <name type="scientific">Diplocarpon rosae</name>
    <dbReference type="NCBI Taxonomy" id="946125"/>
    <lineage>
        <taxon>Eukaryota</taxon>
        <taxon>Fungi</taxon>
        <taxon>Dikarya</taxon>
        <taxon>Ascomycota</taxon>
        <taxon>Pezizomycotina</taxon>
        <taxon>Leotiomycetes</taxon>
        <taxon>Helotiales</taxon>
        <taxon>Drepanopezizaceae</taxon>
        <taxon>Diplocarpon</taxon>
    </lineage>
</organism>
<keyword evidence="3 7" id="KW-1133">Transmembrane helix</keyword>
<feature type="region of interest" description="Disordered" evidence="6">
    <location>
        <begin position="293"/>
        <end position="328"/>
    </location>
</feature>
<dbReference type="Pfam" id="PF20684">
    <property type="entry name" value="Fung_rhodopsin"/>
    <property type="match status" value="1"/>
</dbReference>
<feature type="transmembrane region" description="Helical" evidence="7">
    <location>
        <begin position="107"/>
        <end position="129"/>
    </location>
</feature>
<evidence type="ECO:0000256" key="3">
    <source>
        <dbReference type="ARBA" id="ARBA00022989"/>
    </source>
</evidence>
<evidence type="ECO:0000313" key="9">
    <source>
        <dbReference type="EMBL" id="KAK2624073.1"/>
    </source>
</evidence>
<feature type="region of interest" description="Disordered" evidence="6">
    <location>
        <begin position="343"/>
        <end position="370"/>
    </location>
</feature>
<evidence type="ECO:0000256" key="1">
    <source>
        <dbReference type="ARBA" id="ARBA00004141"/>
    </source>
</evidence>
<feature type="transmembrane region" description="Helical" evidence="7">
    <location>
        <begin position="62"/>
        <end position="87"/>
    </location>
</feature>
<feature type="compositionally biased region" description="Polar residues" evidence="6">
    <location>
        <begin position="318"/>
        <end position="328"/>
    </location>
</feature>
<keyword evidence="10" id="KW-1185">Reference proteome</keyword>
<comment type="caution">
    <text evidence="9">The sequence shown here is derived from an EMBL/GenBank/DDBJ whole genome shotgun (WGS) entry which is preliminary data.</text>
</comment>
<evidence type="ECO:0000256" key="5">
    <source>
        <dbReference type="ARBA" id="ARBA00038359"/>
    </source>
</evidence>
<accession>A0AAD9SVU1</accession>
<feature type="transmembrane region" description="Helical" evidence="7">
    <location>
        <begin position="141"/>
        <end position="162"/>
    </location>
</feature>
<comment type="subcellular location">
    <subcellularLocation>
        <location evidence="1">Membrane</location>
        <topology evidence="1">Multi-pass membrane protein</topology>
    </subcellularLocation>
</comment>
<feature type="transmembrane region" description="Helical" evidence="7">
    <location>
        <begin position="182"/>
        <end position="206"/>
    </location>
</feature>
<evidence type="ECO:0000256" key="7">
    <source>
        <dbReference type="SAM" id="Phobius"/>
    </source>
</evidence>
<keyword evidence="4 7" id="KW-0472">Membrane</keyword>
<dbReference type="PANTHER" id="PTHR33048:SF151">
    <property type="entry name" value="INTEGRAL MEMBRANE PROTEIN"/>
    <property type="match status" value="1"/>
</dbReference>
<evidence type="ECO:0000313" key="10">
    <source>
        <dbReference type="Proteomes" id="UP001285354"/>
    </source>
</evidence>
<comment type="similarity">
    <text evidence="5">Belongs to the SAT4 family.</text>
</comment>
<feature type="compositionally biased region" description="Basic and acidic residues" evidence="6">
    <location>
        <begin position="344"/>
        <end position="357"/>
    </location>
</feature>
<dbReference type="InterPro" id="IPR049326">
    <property type="entry name" value="Rhodopsin_dom_fungi"/>
</dbReference>
<sequence length="395" mass="44021">MDPNLAAFLKEAAKVAATQDFTEDRRASTRNLSIAFLVLAAFFVALRLWARYKHSQNYWIDDWLIVVSLVMLGGSVACTILATHFGVGLHSGALTLDQSMAFPKVLIVNQPLYITTILTIKVSILLMYYRIFPVRSMKIAAYVMSIITVLWWIPLMILTQTHCLPYEKLYKPWVPGHCVNEQALIFALSITSIITDIMILSLPLPHVWRLHTTMTQKISLIVIFLLGSFVVFTSIYRFTRFIDFTPKDYSYTIAPGMAWNNVELGSGIISACFPTLGPLLKKVLSKLLPATFGSKSSKGSSGSTPKIPAIVTIGGSGAKSNPNSKTRSWTKLSDFSKYDGTTIDSHEDKTYQDHHGSDGSGDETPLRIMKRYEVTCTEERLQQSRGDAKVPLPEP</sequence>
<feature type="compositionally biased region" description="Low complexity" evidence="6">
    <location>
        <begin position="293"/>
        <end position="303"/>
    </location>
</feature>
<name>A0AAD9SVU1_9HELO</name>
<gene>
    <name evidence="9" type="ORF">QTJ16_006707</name>
</gene>
<reference evidence="9" key="1">
    <citation type="submission" date="2023-06" db="EMBL/GenBank/DDBJ databases">
        <title>Draft genome of Marssonina rosae.</title>
        <authorList>
            <person name="Cheng Q."/>
        </authorList>
    </citation>
    <scope>NUCLEOTIDE SEQUENCE</scope>
    <source>
        <strain evidence="9">R4</strain>
    </source>
</reference>
<feature type="domain" description="Rhodopsin" evidence="8">
    <location>
        <begin position="46"/>
        <end position="282"/>
    </location>
</feature>
<dbReference type="AlphaFoldDB" id="A0AAD9SVU1"/>
<feature type="transmembrane region" description="Helical" evidence="7">
    <location>
        <begin position="218"/>
        <end position="238"/>
    </location>
</feature>
<protein>
    <recommendedName>
        <fullName evidence="8">Rhodopsin domain-containing protein</fullName>
    </recommendedName>
</protein>
<dbReference type="InterPro" id="IPR052337">
    <property type="entry name" value="SAT4-like"/>
</dbReference>
<dbReference type="Proteomes" id="UP001285354">
    <property type="component" value="Unassembled WGS sequence"/>
</dbReference>
<keyword evidence="2 7" id="KW-0812">Transmembrane</keyword>
<evidence type="ECO:0000256" key="6">
    <source>
        <dbReference type="SAM" id="MobiDB-lite"/>
    </source>
</evidence>
<dbReference type="EMBL" id="JAUBYV010000011">
    <property type="protein sequence ID" value="KAK2624073.1"/>
    <property type="molecule type" value="Genomic_DNA"/>
</dbReference>
<evidence type="ECO:0000256" key="4">
    <source>
        <dbReference type="ARBA" id="ARBA00023136"/>
    </source>
</evidence>